<dbReference type="InterPro" id="IPR027417">
    <property type="entry name" value="P-loop_NTPase"/>
</dbReference>
<feature type="repeat" description="ANK" evidence="3">
    <location>
        <begin position="1399"/>
        <end position="1431"/>
    </location>
</feature>
<dbReference type="SUPFAM" id="SSF48403">
    <property type="entry name" value="Ankyrin repeat"/>
    <property type="match status" value="3"/>
</dbReference>
<proteinExistence type="predicted"/>
<sequence length="1696" mass="188977">MATEQTDNPRSHSDYTIGWVCALAHESAAATAMLDVEHSPLTQRPNDTNSYTLGSIAKHNIVITCLPMGEIGTTAATTVVERMLSTFPSIRFGLMVGVGGGMPPKVRLGDVVVSVPSNHYPGVVQWDMGKTIQGSKEEDESFERTGSLNRPPHILLTAVNNLKAQHERRPSRIPEFLKQLESNSPMMASRYLRSEALKDVLFQSQYLHHTCSDESRLDPRLLLLKVFSILKFILQLFVLGSWKHNIPQPQSLPHTQHAQPGPDDSDKLCALGLESDALDDEEDDGDCRFCDSTKVIERKPPARKMRIHYGLIVSGNQVIKNALSRDKLNAEFGGHVLCIEMEAAGLMNNFPCLVIRGTCDYADSHKNKRWQRHAAAVAAAYAKELLHVVRPVDVNGERAAFDIIKEVKQKVVETAENVNYLKRGLQRREDLDVLDWLTPINFGSQHSLSRDKQQRGTGTWFLNSAKYQTWRDEDRKVLFCEGIPGAGKTILSSIVIEDVTNITHSLAGEIEAAYIYCDYRRQGEQTALTLLSSLTKQLCLSKESLSPGVGALHAKHTSKSTRPSLQEVTQALKDVIKHFTRVYVIVDALDELLDDEDHRTAFVDGLRNLGQSSPNLKLFVTSRPLLTDISQFFDDAAKVEVSANQDDLRRYVDGRFSKMPVSSPLRANEVLQQEVKDTISQAARGMFLLAQLYMDSLRDKSTPKEVRDVLQGMQHQNNASKKFSVEERLYKAYDETMARIDKQELGFRDRATQILLWITHAERPLSTDELRHALAVEIGSNELDEDNLVARLDVSICAGLAIVDYKTQEVRLVHYTTQEYLEQRHFKLSWSINPHNTITEVCVTYLMYSIFKSGPCTLHDQYLERISKYSLYLYAAKYWVEHARLSSEASKFLPDFLQCKEAMRAAAQADYIGLKKFIWTFESWETRESKYAPRSAFHLAVKYGLHKAAEALPERSEDLDALYERKTPLYMALRNGDMTMARTLLRKGAQVRVLGGTPVLEAFTGEIYRKFECDVSMVEDLLNNGAEIANSVGDCPLLFAAAGSGHEQLVALLLQRGANPETLGELYWTSGKVTSLFTATHEGHLGTAMILWKSGADPNRSFPEYNLSALHRAVENGHEQLVEMFLGTENGMQLSISGDSPVDISRVESLDYGLKAESIDLAKECNSISAQIAVDIESQDVNGHTPLALAAKLGYCCVAGILLRRGANIEGRAKENEFPSQESWIRNEYYGNRRQETPLLLATRKQRSDMVKLLLEKGADIEARNYRGETPLLVAVDKEQSEMVKLFLEKGANIEAADEDGWTPLLAAAYRGNAHLVELLLQNGADIEAAAPDRYTPLLMAAEEGNSLVFELLLQNGANIEATNSNGCTPLFAAIYTSDAHLVELLVDKGADTFAINGDGHTTLMMAAANGDSRLAELFLQKGVKINAVNERRETALFCAVVNGRASLVKFLLNNGATIEPQDKHGLLKPLAWAEFLGHTDVVRVLVEECPNIRNREDDGETLLCLAVRGAEEYWVDRLLEKGAQTEERNGRDQIPLEVALDMNNKDTVDALCYADADIESTDSQGRKHLVHAISKGLVECLKVLLLYGAKTDTGTFNSQTLFEMAYEGGSQAHRKVYRVLMEHGGFTLDTIPAGHSDWLRYDEEGALSVYEAIDESLIDNVSRADLAGEDLDGVAPILDPLQYLPVWVDLIRAII</sequence>
<dbReference type="Pfam" id="PF22939">
    <property type="entry name" value="WHD_GPIID"/>
    <property type="match status" value="1"/>
</dbReference>
<feature type="repeat" description="ANK" evidence="3">
    <location>
        <begin position="1032"/>
        <end position="1065"/>
    </location>
</feature>
<dbReference type="InParanoid" id="Q7S8L8"/>
<dbReference type="PROSITE" id="PS50297">
    <property type="entry name" value="ANK_REP_REGION"/>
    <property type="match status" value="9"/>
</dbReference>
<evidence type="ECO:0000259" key="5">
    <source>
        <dbReference type="Pfam" id="PF24883"/>
    </source>
</evidence>
<dbReference type="GO" id="GO:0003824">
    <property type="term" value="F:catalytic activity"/>
    <property type="evidence" value="ECO:0007669"/>
    <property type="project" value="InterPro"/>
</dbReference>
<gene>
    <name evidence="6" type="ORF">NCU05316</name>
</gene>
<protein>
    <submittedName>
        <fullName evidence="6">Pfs domain-containing protein</fullName>
    </submittedName>
</protein>
<dbReference type="PROSITE" id="PS50088">
    <property type="entry name" value="ANK_REPEAT"/>
    <property type="match status" value="10"/>
</dbReference>
<dbReference type="SUPFAM" id="SSF52540">
    <property type="entry name" value="P-loop containing nucleoside triphosphate hydrolases"/>
    <property type="match status" value="1"/>
</dbReference>
<reference evidence="6 7" key="1">
    <citation type="journal article" date="2003" name="Nature">
        <title>The genome sequence of the filamentous fungus Neurospora crassa.</title>
        <authorList>
            <person name="Galagan J.E."/>
            <person name="Calvo S.E."/>
            <person name="Borkovich K.A."/>
            <person name="Selker E.U."/>
            <person name="Read N.D."/>
            <person name="Jaffe D."/>
            <person name="FitzHugh W."/>
            <person name="Ma L.J."/>
            <person name="Smirnov S."/>
            <person name="Purcell S."/>
            <person name="Rehman B."/>
            <person name="Elkins T."/>
            <person name="Engels R."/>
            <person name="Wang S."/>
            <person name="Nielsen C.B."/>
            <person name="Butler J."/>
            <person name="Endrizzi M."/>
            <person name="Qui D."/>
            <person name="Ianakiev P."/>
            <person name="Bell-Pedersen D."/>
            <person name="Nelson M.A."/>
            <person name="Werner-Washburne M."/>
            <person name="Selitrennikoff C.P."/>
            <person name="Kinsey J.A."/>
            <person name="Braun E.L."/>
            <person name="Zelter A."/>
            <person name="Schulte U."/>
            <person name="Kothe G.O."/>
            <person name="Jedd G."/>
            <person name="Mewes W."/>
            <person name="Staben C."/>
            <person name="Marcotte E."/>
            <person name="Greenberg D."/>
            <person name="Roy A."/>
            <person name="Foley K."/>
            <person name="Naylor J."/>
            <person name="Stange-Thomann N."/>
            <person name="Barrett R."/>
            <person name="Gnerre S."/>
            <person name="Kamal M."/>
            <person name="Kamvysselis M."/>
            <person name="Mauceli E."/>
            <person name="Bielke C."/>
            <person name="Rudd S."/>
            <person name="Frishman D."/>
            <person name="Krystofova S."/>
            <person name="Rasmussen C."/>
            <person name="Metzenberg R.L."/>
            <person name="Perkins D.D."/>
            <person name="Kroken S."/>
            <person name="Cogoni C."/>
            <person name="Macino G."/>
            <person name="Catcheside D."/>
            <person name="Li W."/>
            <person name="Pratt R.J."/>
            <person name="Osmani S.A."/>
            <person name="DeSouza C.P."/>
            <person name="Glass L."/>
            <person name="Orbach M.J."/>
            <person name="Berglund J.A."/>
            <person name="Voelker R."/>
            <person name="Yarden O."/>
            <person name="Plamann M."/>
            <person name="Seiler S."/>
            <person name="Dunlap J."/>
            <person name="Radford A."/>
            <person name="Aramayo R."/>
            <person name="Natvig D.O."/>
            <person name="Alex L.A."/>
            <person name="Mannhaupt G."/>
            <person name="Ebbole D.J."/>
            <person name="Freitag M."/>
            <person name="Paulsen I."/>
            <person name="Sachs M.S."/>
            <person name="Lander E.S."/>
            <person name="Nusbaum C."/>
            <person name="Birren B."/>
        </authorList>
    </citation>
    <scope>NUCLEOTIDE SEQUENCE [LARGE SCALE GENOMIC DNA]</scope>
    <source>
        <strain evidence="7">ATCC 24698 / 74-OR23-1A / CBS 708.71 / DSM 1257 / FGSC 987</strain>
    </source>
</reference>
<keyword evidence="7" id="KW-1185">Reference proteome</keyword>
<dbReference type="InterPro" id="IPR054471">
    <property type="entry name" value="GPIID_WHD"/>
</dbReference>
<feature type="repeat" description="ANK" evidence="3">
    <location>
        <begin position="1432"/>
        <end position="1464"/>
    </location>
</feature>
<evidence type="ECO:0000256" key="1">
    <source>
        <dbReference type="ARBA" id="ARBA00022737"/>
    </source>
</evidence>
<feature type="domain" description="Nephrocystin 3-like N-terminal" evidence="5">
    <location>
        <begin position="456"/>
        <end position="623"/>
    </location>
</feature>
<name>Q7S8L8_NEUCR</name>
<dbReference type="InterPro" id="IPR036770">
    <property type="entry name" value="Ankyrin_rpt-contain_sf"/>
</dbReference>
<dbReference type="SMART" id="SM00248">
    <property type="entry name" value="ANK"/>
    <property type="match status" value="19"/>
</dbReference>
<dbReference type="SUPFAM" id="SSF53167">
    <property type="entry name" value="Purine and uridine phosphorylases"/>
    <property type="match status" value="1"/>
</dbReference>
<feature type="repeat" description="ANK" evidence="3">
    <location>
        <begin position="1333"/>
        <end position="1365"/>
    </location>
</feature>
<dbReference type="SMR" id="Q7S8L8"/>
<dbReference type="PANTHER" id="PTHR24173:SF74">
    <property type="entry name" value="ANKYRIN REPEAT DOMAIN-CONTAINING PROTEIN 16"/>
    <property type="match status" value="1"/>
</dbReference>
<dbReference type="GeneID" id="3878081"/>
<dbReference type="Pfam" id="PF12796">
    <property type="entry name" value="Ank_2"/>
    <property type="match status" value="4"/>
</dbReference>
<dbReference type="InterPro" id="IPR035994">
    <property type="entry name" value="Nucleoside_phosphorylase_sf"/>
</dbReference>
<dbReference type="InterPro" id="IPR056884">
    <property type="entry name" value="NPHP3-like_N"/>
</dbReference>
<dbReference type="Pfam" id="PF00023">
    <property type="entry name" value="Ank"/>
    <property type="match status" value="1"/>
</dbReference>
<dbReference type="VEuPathDB" id="FungiDB:NCU05316"/>
<feature type="repeat" description="ANK" evidence="3">
    <location>
        <begin position="1300"/>
        <end position="1332"/>
    </location>
</feature>
<evidence type="ECO:0000256" key="2">
    <source>
        <dbReference type="ARBA" id="ARBA00023043"/>
    </source>
</evidence>
<dbReference type="Proteomes" id="UP000001805">
    <property type="component" value="Chromosome 4, Linkage Group IV"/>
</dbReference>
<dbReference type="HOGENOM" id="CLU_953446_0_0_1"/>
<evidence type="ECO:0000259" key="4">
    <source>
        <dbReference type="Pfam" id="PF22939"/>
    </source>
</evidence>
<dbReference type="RefSeq" id="XP_961929.3">
    <property type="nucleotide sequence ID" value="XM_956836.3"/>
</dbReference>
<feature type="repeat" description="ANK" evidence="3">
    <location>
        <begin position="1267"/>
        <end position="1299"/>
    </location>
</feature>
<feature type="repeat" description="ANK" evidence="3">
    <location>
        <begin position="1182"/>
        <end position="1214"/>
    </location>
</feature>
<evidence type="ECO:0000313" key="6">
    <source>
        <dbReference type="EMBL" id="EAA32693.3"/>
    </source>
</evidence>
<accession>Q7S8L8</accession>
<dbReference type="PaxDb" id="5141-EFNCRP00000005056"/>
<feature type="repeat" description="ANK" evidence="3">
    <location>
        <begin position="1234"/>
        <end position="1266"/>
    </location>
</feature>
<keyword evidence="2 3" id="KW-0040">ANK repeat</keyword>
<dbReference type="GO" id="GO:0009116">
    <property type="term" value="P:nucleoside metabolic process"/>
    <property type="evidence" value="ECO:0007669"/>
    <property type="project" value="InterPro"/>
</dbReference>
<feature type="repeat" description="ANK" evidence="3">
    <location>
        <begin position="964"/>
        <end position="996"/>
    </location>
</feature>
<feature type="domain" description="GPI inositol-deacylase winged helix" evidence="4">
    <location>
        <begin position="745"/>
        <end position="824"/>
    </location>
</feature>
<dbReference type="Gene3D" id="1.25.40.20">
    <property type="entry name" value="Ankyrin repeat-containing domain"/>
    <property type="match status" value="4"/>
</dbReference>
<keyword evidence="1" id="KW-0677">Repeat</keyword>
<evidence type="ECO:0000313" key="7">
    <source>
        <dbReference type="Proteomes" id="UP000001805"/>
    </source>
</evidence>
<feature type="repeat" description="ANK" evidence="3">
    <location>
        <begin position="1366"/>
        <end position="1398"/>
    </location>
</feature>
<dbReference type="Gene3D" id="3.40.50.1580">
    <property type="entry name" value="Nucleoside phosphorylase domain"/>
    <property type="match status" value="1"/>
</dbReference>
<evidence type="ECO:0000256" key="3">
    <source>
        <dbReference type="PROSITE-ProRule" id="PRU00023"/>
    </source>
</evidence>
<dbReference type="Gene3D" id="3.40.50.300">
    <property type="entry name" value="P-loop containing nucleotide triphosphate hydrolases"/>
    <property type="match status" value="1"/>
</dbReference>
<organism evidence="6 7">
    <name type="scientific">Neurospora crassa (strain ATCC 24698 / 74-OR23-1A / CBS 708.71 / DSM 1257 / FGSC 987)</name>
    <dbReference type="NCBI Taxonomy" id="367110"/>
    <lineage>
        <taxon>Eukaryota</taxon>
        <taxon>Fungi</taxon>
        <taxon>Dikarya</taxon>
        <taxon>Ascomycota</taxon>
        <taxon>Pezizomycotina</taxon>
        <taxon>Sordariomycetes</taxon>
        <taxon>Sordariomycetidae</taxon>
        <taxon>Sordariales</taxon>
        <taxon>Sordariaceae</taxon>
        <taxon>Neurospora</taxon>
    </lineage>
</organism>
<dbReference type="KEGG" id="ncr:NCU05316"/>
<dbReference type="Pfam" id="PF24883">
    <property type="entry name" value="NPHP3_N"/>
    <property type="match status" value="1"/>
</dbReference>
<dbReference type="EMBL" id="CM002239">
    <property type="protein sequence ID" value="EAA32693.3"/>
    <property type="molecule type" value="Genomic_DNA"/>
</dbReference>
<dbReference type="OrthoDB" id="5233699at2759"/>
<dbReference type="InterPro" id="IPR002110">
    <property type="entry name" value="Ankyrin_rpt"/>
</dbReference>
<dbReference type="PANTHER" id="PTHR24173">
    <property type="entry name" value="ANKYRIN REPEAT CONTAINING"/>
    <property type="match status" value="1"/>
</dbReference>